<keyword evidence="2" id="KW-1185">Reference proteome</keyword>
<proteinExistence type="predicted"/>
<dbReference type="HOGENOM" id="CLU_1770563_0_0_1"/>
<dbReference type="AlphaFoldDB" id="U5DDJ9"/>
<dbReference type="Proteomes" id="UP000017836">
    <property type="component" value="Unassembled WGS sequence"/>
</dbReference>
<name>U5DDJ9_AMBTC</name>
<accession>U5DDJ9</accession>
<reference evidence="2" key="1">
    <citation type="journal article" date="2013" name="Science">
        <title>The Amborella genome and the evolution of flowering plants.</title>
        <authorList>
            <consortium name="Amborella Genome Project"/>
        </authorList>
    </citation>
    <scope>NUCLEOTIDE SEQUENCE [LARGE SCALE GENOMIC DNA]</scope>
</reference>
<dbReference type="Gramene" id="ERN20614">
    <property type="protein sequence ID" value="ERN20614"/>
    <property type="gene ID" value="AMTR_s00070p00120070"/>
</dbReference>
<organism evidence="1 2">
    <name type="scientific">Amborella trichopoda</name>
    <dbReference type="NCBI Taxonomy" id="13333"/>
    <lineage>
        <taxon>Eukaryota</taxon>
        <taxon>Viridiplantae</taxon>
        <taxon>Streptophyta</taxon>
        <taxon>Embryophyta</taxon>
        <taxon>Tracheophyta</taxon>
        <taxon>Spermatophyta</taxon>
        <taxon>Magnoliopsida</taxon>
        <taxon>Amborellales</taxon>
        <taxon>Amborellaceae</taxon>
        <taxon>Amborella</taxon>
    </lineage>
</organism>
<evidence type="ECO:0000313" key="1">
    <source>
        <dbReference type="EMBL" id="ERN20614.1"/>
    </source>
</evidence>
<protein>
    <submittedName>
        <fullName evidence="1">Uncharacterized protein</fullName>
    </submittedName>
</protein>
<evidence type="ECO:0000313" key="2">
    <source>
        <dbReference type="Proteomes" id="UP000017836"/>
    </source>
</evidence>
<gene>
    <name evidence="1" type="ORF">AMTR_s00070p00120070</name>
</gene>
<dbReference type="EMBL" id="KI392058">
    <property type="protein sequence ID" value="ERN20614.1"/>
    <property type="molecule type" value="Genomic_DNA"/>
</dbReference>
<sequence>MRNVLKIPSNYILSWWTMEAKKGVKDKCGGSSSTSSKFPRFIRHHELYDIVRTIVEPAIESDDLFKKVKLGLCKLVEDVNATREHFLNILAPTPSTLCSVAEDEVCGNIRSLDASLLVLDPPCTQAVRRPRAKRKKPSWEKGQKASI</sequence>